<keyword evidence="3" id="KW-0560">Oxidoreductase</keyword>
<evidence type="ECO:0000256" key="1">
    <source>
        <dbReference type="ARBA" id="ARBA00004953"/>
    </source>
</evidence>
<dbReference type="InterPro" id="IPR003723">
    <property type="entry name" value="Precorrin-6x_reduct"/>
</dbReference>
<comment type="pathway">
    <text evidence="1">Cofactor biosynthesis; adenosylcobalamin biosynthesis.</text>
</comment>
<dbReference type="Pfam" id="PF02571">
    <property type="entry name" value="CbiJ"/>
    <property type="match status" value="1"/>
</dbReference>
<evidence type="ECO:0000313" key="4">
    <source>
        <dbReference type="EMBL" id="SEE74537.1"/>
    </source>
</evidence>
<dbReference type="PROSITE" id="PS51014">
    <property type="entry name" value="COBK_CBIJ"/>
    <property type="match status" value="1"/>
</dbReference>
<dbReference type="EMBL" id="FNUC01000003">
    <property type="protein sequence ID" value="SEE74537.1"/>
    <property type="molecule type" value="Genomic_DNA"/>
</dbReference>
<evidence type="ECO:0000313" key="5">
    <source>
        <dbReference type="Proteomes" id="UP000181980"/>
    </source>
</evidence>
<dbReference type="STRING" id="561176.SAMN04488561_2520"/>
<sequence>MATLIIGSTTLVTDLVMAFEHGDPDYVRLVTEDGPGRGDAIVYEGHPEPAALVTMFRSHAVDVVINAADPYAEGVSSAVAAACDVAGLPLLRAVPPPFEGVAGAQRWRWVASFDAAGREASRHSGDVMIALEPLRLSERLGDLGGRSVLSHRRRTSMDPDLPGWVREPDATRYGLRGAISVLGAGNVRLLIAADSGDAGVRNFLEAADHLGVEVVMVRRPEPASGPQRRAGSSEPVVTDALSALAWLSDVRRHSAPRT</sequence>
<reference evidence="5" key="1">
    <citation type="submission" date="2016-10" db="EMBL/GenBank/DDBJ databases">
        <authorList>
            <person name="Varghese N."/>
            <person name="Submissions S."/>
        </authorList>
    </citation>
    <scope>NUCLEOTIDE SEQUENCE [LARGE SCALE GENOMIC DNA]</scope>
    <source>
        <strain evidence="5">DSM 45237</strain>
    </source>
</reference>
<keyword evidence="5" id="KW-1185">Reference proteome</keyword>
<protein>
    <submittedName>
        <fullName evidence="4">Precorrin-6x reductase CbiJ/CobK</fullName>
    </submittedName>
</protein>
<dbReference type="PANTHER" id="PTHR36925">
    <property type="entry name" value="COBALT-PRECORRIN-6A REDUCTASE"/>
    <property type="match status" value="1"/>
</dbReference>
<dbReference type="UniPathway" id="UPA00148"/>
<dbReference type="Proteomes" id="UP000181980">
    <property type="component" value="Unassembled WGS sequence"/>
</dbReference>
<dbReference type="AlphaFoldDB" id="A0A1H5LD89"/>
<dbReference type="GO" id="GO:0016994">
    <property type="term" value="F:precorrin-6A reductase activity"/>
    <property type="evidence" value="ECO:0007669"/>
    <property type="project" value="InterPro"/>
</dbReference>
<accession>A0A1H5LD89</accession>
<dbReference type="PANTHER" id="PTHR36925:SF1">
    <property type="entry name" value="COBALT-PRECORRIN-6A REDUCTASE"/>
    <property type="match status" value="1"/>
</dbReference>
<evidence type="ECO:0000256" key="3">
    <source>
        <dbReference type="ARBA" id="ARBA00023002"/>
    </source>
</evidence>
<proteinExistence type="predicted"/>
<gene>
    <name evidence="4" type="ORF">SAMN04488561_2520</name>
</gene>
<name>A0A1H5LD89_9ACTN</name>
<dbReference type="GO" id="GO:0009236">
    <property type="term" value="P:cobalamin biosynthetic process"/>
    <property type="evidence" value="ECO:0007669"/>
    <property type="project" value="UniProtKB-UniPathway"/>
</dbReference>
<evidence type="ECO:0000256" key="2">
    <source>
        <dbReference type="ARBA" id="ARBA00022573"/>
    </source>
</evidence>
<organism evidence="4 5">
    <name type="scientific">Jiangella alba</name>
    <dbReference type="NCBI Taxonomy" id="561176"/>
    <lineage>
        <taxon>Bacteria</taxon>
        <taxon>Bacillati</taxon>
        <taxon>Actinomycetota</taxon>
        <taxon>Actinomycetes</taxon>
        <taxon>Jiangellales</taxon>
        <taxon>Jiangellaceae</taxon>
        <taxon>Jiangella</taxon>
    </lineage>
</organism>
<keyword evidence="2" id="KW-0169">Cobalamin biosynthesis</keyword>